<feature type="region of interest" description="Disordered" evidence="5">
    <location>
        <begin position="1"/>
        <end position="23"/>
    </location>
</feature>
<keyword evidence="3 4" id="KW-0012">Acyltransferase</keyword>
<evidence type="ECO:0000256" key="4">
    <source>
        <dbReference type="HAMAP-Rule" id="MF_01812"/>
    </source>
</evidence>
<dbReference type="Proteomes" id="UP000249340">
    <property type="component" value="Chromosome"/>
</dbReference>
<organism evidence="7 8">
    <name type="scientific">Peterkaempfera bronchialis</name>
    <dbReference type="NCBI Taxonomy" id="2126346"/>
    <lineage>
        <taxon>Bacteria</taxon>
        <taxon>Bacillati</taxon>
        <taxon>Actinomycetota</taxon>
        <taxon>Actinomycetes</taxon>
        <taxon>Kitasatosporales</taxon>
        <taxon>Streptomycetaceae</taxon>
        <taxon>Peterkaempfera</taxon>
    </lineage>
</organism>
<protein>
    <submittedName>
        <fullName evidence="7">GNAT family N-acetyltransferase</fullName>
    </submittedName>
</protein>
<dbReference type="KEGG" id="stri:C7M71_009065"/>
<comment type="similarity">
    <text evidence="1 4">Belongs to the acetyltransferase Eis family.</text>
</comment>
<evidence type="ECO:0000256" key="3">
    <source>
        <dbReference type="ARBA" id="ARBA00023315"/>
    </source>
</evidence>
<dbReference type="OrthoDB" id="8399956at2"/>
<dbReference type="SUPFAM" id="SSF55729">
    <property type="entry name" value="Acyl-CoA N-acyltransferases (Nat)"/>
    <property type="match status" value="1"/>
</dbReference>
<dbReference type="GO" id="GO:0034069">
    <property type="term" value="F:aminoglycoside N-acetyltransferase activity"/>
    <property type="evidence" value="ECO:0007669"/>
    <property type="project" value="TreeGrafter"/>
</dbReference>
<sequence>MTDNAYTRPRTSLRSRPRADEGPEVRIRSADEWDPWFATLLRAFGGTEASPEGRQLWHDLAEPERSLGAYDGTAVVGTAGALSLRVAVPGGSVVPMAGVAMVGVLPTHRRRGLLTALMRRLLDDSRERGEPLAGLTASEPAIYGRFGYGLATQRIRLAVPRHRVSLTPPPDSGRVRLRLVDPAEAAAACEQLYAARVPLRPGMLERQPGWERLPLLDPLADRNGCSPLQCVLAEDPGTGLLLGYARYAVRPEWDASGPRGTVEVRDVEAADPAGYAALWSYLMDIDLTETVVADSRPVDDPLLHLVSDARRCEARLLDGLFLRPVDVGAALEARRYAAPVDVVLDVVDAFCPWNTGRWRLSGDAKGASCLRTGDPAELALTVRELGTAYLGGTTLAALAAAGRVREVRAGALAAASRAFTGEVAPWLPHSF</sequence>
<dbReference type="GO" id="GO:0030649">
    <property type="term" value="P:aminoglycoside antibiotic catabolic process"/>
    <property type="evidence" value="ECO:0007669"/>
    <property type="project" value="TreeGrafter"/>
</dbReference>
<feature type="domain" description="N-acetyltransferase" evidence="6">
    <location>
        <begin position="23"/>
        <end position="171"/>
    </location>
</feature>
<dbReference type="InterPro" id="IPR016181">
    <property type="entry name" value="Acyl_CoA_acyltransferase"/>
</dbReference>
<feature type="binding site" evidence="4">
    <location>
        <begin position="138"/>
        <end position="139"/>
    </location>
    <ligand>
        <name>acetyl-CoA</name>
        <dbReference type="ChEBI" id="CHEBI:57288"/>
    </ligand>
</feature>
<dbReference type="PROSITE" id="PS51186">
    <property type="entry name" value="GNAT"/>
    <property type="match status" value="1"/>
</dbReference>
<evidence type="ECO:0000256" key="1">
    <source>
        <dbReference type="ARBA" id="ARBA00009213"/>
    </source>
</evidence>
<dbReference type="InterPro" id="IPR022902">
    <property type="entry name" value="NAcTrfase_Eis"/>
</dbReference>
<proteinExistence type="inferred from homology"/>
<dbReference type="EMBL" id="CP031264">
    <property type="protein sequence ID" value="AXI77569.1"/>
    <property type="molecule type" value="Genomic_DNA"/>
</dbReference>
<evidence type="ECO:0000256" key="5">
    <source>
        <dbReference type="SAM" id="MobiDB-lite"/>
    </source>
</evidence>
<feature type="active site" description="Proton acceptor; via carboxylate" evidence="4">
    <location>
        <position position="431"/>
    </location>
</feature>
<evidence type="ECO:0000313" key="8">
    <source>
        <dbReference type="Proteomes" id="UP000249340"/>
    </source>
</evidence>
<dbReference type="Gene3D" id="3.40.630.30">
    <property type="match status" value="2"/>
</dbReference>
<comment type="subunit">
    <text evidence="4">Homohexamer; trimer of dimers.</text>
</comment>
<gene>
    <name evidence="7" type="ORF">C7M71_009065</name>
</gene>
<dbReference type="AlphaFoldDB" id="A0A345SV14"/>
<feature type="binding site" evidence="4">
    <location>
        <begin position="102"/>
        <end position="104"/>
    </location>
    <ligand>
        <name>acetyl-CoA</name>
        <dbReference type="ChEBI" id="CHEBI:57288"/>
    </ligand>
</feature>
<keyword evidence="2 4" id="KW-0808">Transferase</keyword>
<dbReference type="SUPFAM" id="SSF55718">
    <property type="entry name" value="SCP-like"/>
    <property type="match status" value="1"/>
</dbReference>
<dbReference type="InterPro" id="IPR051554">
    <property type="entry name" value="Acetyltransferase_Eis"/>
</dbReference>
<dbReference type="InterPro" id="IPR000182">
    <property type="entry name" value="GNAT_dom"/>
</dbReference>
<feature type="active site" description="Proton donor" evidence="4">
    <location>
        <position position="143"/>
    </location>
</feature>
<dbReference type="PANTHER" id="PTHR37817">
    <property type="entry name" value="N-ACETYLTRANSFERASE EIS"/>
    <property type="match status" value="1"/>
</dbReference>
<reference evidence="8" key="1">
    <citation type="submission" date="2018-07" db="EMBL/GenBank/DDBJ databases">
        <title>Streptacidiphilus bronchialis DSM 106435 chromosome.</title>
        <authorList>
            <person name="Batra D."/>
            <person name="Gulvik C.A."/>
        </authorList>
    </citation>
    <scope>NUCLEOTIDE SEQUENCE [LARGE SCALE GENOMIC DNA]</scope>
    <source>
        <strain evidence="8">DSM 106435</strain>
    </source>
</reference>
<dbReference type="Gene3D" id="3.30.1050.10">
    <property type="entry name" value="SCP2 sterol-binding domain"/>
    <property type="match status" value="1"/>
</dbReference>
<dbReference type="CDD" id="cd04301">
    <property type="entry name" value="NAT_SF"/>
    <property type="match status" value="1"/>
</dbReference>
<dbReference type="InterPro" id="IPR041380">
    <property type="entry name" value="Acetyltransf_17"/>
</dbReference>
<evidence type="ECO:0000256" key="2">
    <source>
        <dbReference type="ARBA" id="ARBA00022679"/>
    </source>
</evidence>
<name>A0A345SV14_9ACTN</name>
<dbReference type="Pfam" id="PF13530">
    <property type="entry name" value="SCP2_2"/>
    <property type="match status" value="1"/>
</dbReference>
<dbReference type="NCBIfam" id="NF002367">
    <property type="entry name" value="PRK01346.1-4"/>
    <property type="match status" value="1"/>
</dbReference>
<dbReference type="PANTHER" id="PTHR37817:SF1">
    <property type="entry name" value="N-ACETYLTRANSFERASE EIS"/>
    <property type="match status" value="1"/>
</dbReference>
<dbReference type="RefSeq" id="WP_111490834.1">
    <property type="nucleotide sequence ID" value="NZ_CP031264.1"/>
</dbReference>
<dbReference type="InterPro" id="IPR025559">
    <property type="entry name" value="Eis_dom"/>
</dbReference>
<feature type="binding site" evidence="4">
    <location>
        <begin position="110"/>
        <end position="115"/>
    </location>
    <ligand>
        <name>acetyl-CoA</name>
        <dbReference type="ChEBI" id="CHEBI:57288"/>
    </ligand>
</feature>
<evidence type="ECO:0000259" key="6">
    <source>
        <dbReference type="PROSITE" id="PS51186"/>
    </source>
</evidence>
<keyword evidence="8" id="KW-1185">Reference proteome</keyword>
<evidence type="ECO:0000313" key="7">
    <source>
        <dbReference type="EMBL" id="AXI77569.1"/>
    </source>
</evidence>
<dbReference type="Pfam" id="PF13527">
    <property type="entry name" value="Acetyltransf_9"/>
    <property type="match status" value="1"/>
</dbReference>
<dbReference type="HAMAP" id="MF_01812">
    <property type="entry name" value="Eis"/>
    <property type="match status" value="1"/>
</dbReference>
<accession>A0A345SV14</accession>
<dbReference type="Pfam" id="PF17668">
    <property type="entry name" value="Acetyltransf_17"/>
    <property type="match status" value="1"/>
</dbReference>
<dbReference type="InterPro" id="IPR036527">
    <property type="entry name" value="SCP2_sterol-bd_dom_sf"/>
</dbReference>